<feature type="compositionally biased region" description="Low complexity" evidence="9">
    <location>
        <begin position="81"/>
        <end position="95"/>
    </location>
</feature>
<dbReference type="AlphaFoldDB" id="A0AAV9VV80"/>
<evidence type="ECO:0000256" key="6">
    <source>
        <dbReference type="ARBA" id="ARBA00023163"/>
    </source>
</evidence>
<dbReference type="InterPro" id="IPR015943">
    <property type="entry name" value="WD40/YVTN_repeat-like_dom_sf"/>
</dbReference>
<evidence type="ECO:0000256" key="8">
    <source>
        <dbReference type="PROSITE-ProRule" id="PRU00221"/>
    </source>
</evidence>
<sequence length="1172" mass="126315">MADSTKSQKHGSKPVPSKPDSQSKAKKSASSSAKAATRAKDAEKPSALKSSNSKSKKNDSTAAENADVEPVTPIGDAKNKSTSTATAATVVAAAAKPSKERKDKRFVDLTPDAKQAKRREERQRKKKALESTNAVALTVSEAVDDEVAAVVPTAASKEIVSTKPTEKPSLRLKREKKESLKAREWKVSQPIGGRYSTNNLVFSPDEKYILLAQGPSLKVFSTKTSLLYRTLQHLRPPPSQFPYTPAGNYSSIANYTLDPANPSQVYTILFNGDLLLWDYTEGTIEGYWKTDLHQGQYLAWCGLHVLPSAAGSKETTLWTYHEHSLRDFSRKTGREIRELTIPAPSVSEEPVVIPSRLILSIEEARPRQLVILDSNTFTIDSGDSFYIGNRQRTPATNTTAEVTPDTAAPTNAPEWRIRKISAPGKILSIDAIARHKKSGAGTLQGDVAVGDSTGQIFVFHDVLNPTSSTKIVKSKLHWHRTGVGCIKYSKDGTYLISGGRETVLVLWQLSTSSRQTLPNLGASIKTIILSPTGSTYALILADNSILTISTTELKPTASISGIQSRVFLREEYHKIYEKGGKISKKQRKAETDVTSSWRIPVLKHPWNDMQILLAAPASQKGESSYPYLQTFDLAQDRGVARQAITRTLVSMKNVDPEGGKVKEPNVRFLGISGDGEWLASVDEWAAPARDFVDPGAPQPSFADRVGKEVILRFWRWSGVSSSSSAAGSASGKGSWELVSMIESPHGVLDNGSAGDVADLTGSPKGAMFASVGGDGTIKIWGKRTRTRAGVKVEKDDMVVWNCRRNLELFKSSPNVIQDGRIAYSGDGSVVAVSYADADDGVVTIIDPVEGTVKQEIGSLQTGRIFALTFVGRYLIIAGAERVIIWNLVSGVAEWGSELKPLVGRGVNLRSDTFVPNIHLAGCEAQGTFAISVNYPLFEEGEKRGRRLEDLTKAGNTASMVSVFEVEGFAVVSKKRAVNGVLALEAASNGKGGQGYFWLDGAANVYFLSSGGVVSGGAGAGGAANNGYLEDIDGVGGLANAFLEKAVIDEDEEETVEDGGDEKVVRSHMLAKLFPAPAYASPAVGDVFGRFMEIVGQKALEVPKSSINARTAAGAGEGKEVRLIEDHEEREEGSDDEFEDAHDGDADISMQDVSKDVYADLPARDFDVIIDEA</sequence>
<dbReference type="GO" id="GO:0045943">
    <property type="term" value="P:positive regulation of transcription by RNA polymerase I"/>
    <property type="evidence" value="ECO:0007669"/>
    <property type="project" value="InterPro"/>
</dbReference>
<feature type="compositionally biased region" description="Low complexity" evidence="9">
    <location>
        <begin position="18"/>
        <end position="36"/>
    </location>
</feature>
<keyword evidence="7" id="KW-0539">Nucleus</keyword>
<comment type="subcellular location">
    <subcellularLocation>
        <location evidence="1">Nucleus</location>
        <location evidence="1">Nucleolus</location>
    </subcellularLocation>
</comment>
<feature type="region of interest" description="Disordered" evidence="9">
    <location>
        <begin position="1"/>
        <end position="131"/>
    </location>
</feature>
<evidence type="ECO:0000256" key="2">
    <source>
        <dbReference type="ARBA" id="ARBA00022517"/>
    </source>
</evidence>
<evidence type="ECO:0000313" key="11">
    <source>
        <dbReference type="Proteomes" id="UP001370758"/>
    </source>
</evidence>
<organism evidence="10 11">
    <name type="scientific">Arthrobotrys musiformis</name>
    <dbReference type="NCBI Taxonomy" id="47236"/>
    <lineage>
        <taxon>Eukaryota</taxon>
        <taxon>Fungi</taxon>
        <taxon>Dikarya</taxon>
        <taxon>Ascomycota</taxon>
        <taxon>Pezizomycotina</taxon>
        <taxon>Orbiliomycetes</taxon>
        <taxon>Orbiliales</taxon>
        <taxon>Orbiliaceae</taxon>
        <taxon>Arthrobotrys</taxon>
    </lineage>
</organism>
<evidence type="ECO:0000256" key="7">
    <source>
        <dbReference type="ARBA" id="ARBA00023242"/>
    </source>
</evidence>
<accession>A0AAV9VV80</accession>
<dbReference type="PROSITE" id="PS50294">
    <property type="entry name" value="WD_REPEATS_REGION"/>
    <property type="match status" value="1"/>
</dbReference>
<dbReference type="Pfam" id="PF00400">
    <property type="entry name" value="WD40"/>
    <property type="match status" value="1"/>
</dbReference>
<evidence type="ECO:0000313" key="10">
    <source>
        <dbReference type="EMBL" id="KAK6496682.1"/>
    </source>
</evidence>
<dbReference type="InterPro" id="IPR036322">
    <property type="entry name" value="WD40_repeat_dom_sf"/>
</dbReference>
<keyword evidence="3" id="KW-0698">rRNA processing</keyword>
<dbReference type="SMART" id="SM00320">
    <property type="entry name" value="WD40"/>
    <property type="match status" value="3"/>
</dbReference>
<dbReference type="SUPFAM" id="SSF101908">
    <property type="entry name" value="Putative isomerase YbhE"/>
    <property type="match status" value="1"/>
</dbReference>
<dbReference type="GO" id="GO:2000234">
    <property type="term" value="P:positive regulation of rRNA processing"/>
    <property type="evidence" value="ECO:0007669"/>
    <property type="project" value="TreeGrafter"/>
</dbReference>
<dbReference type="Proteomes" id="UP001370758">
    <property type="component" value="Unassembled WGS sequence"/>
</dbReference>
<dbReference type="PANTHER" id="PTHR44215">
    <property type="entry name" value="WD REPEAT-CONTAINING PROTEIN 75"/>
    <property type="match status" value="1"/>
</dbReference>
<reference evidence="10 11" key="1">
    <citation type="submission" date="2023-08" db="EMBL/GenBank/DDBJ databases">
        <authorList>
            <person name="Palmer J.M."/>
        </authorList>
    </citation>
    <scope>NUCLEOTIDE SEQUENCE [LARGE SCALE GENOMIC DNA]</scope>
    <source>
        <strain evidence="10 11">TWF481</strain>
    </source>
</reference>
<keyword evidence="4 8" id="KW-0853">WD repeat</keyword>
<dbReference type="InterPro" id="IPR001680">
    <property type="entry name" value="WD40_rpt"/>
</dbReference>
<gene>
    <name evidence="10" type="ORF">TWF481_001670</name>
</gene>
<dbReference type="Gene3D" id="2.130.10.10">
    <property type="entry name" value="YVTN repeat-like/Quinoprotein amine dehydrogenase"/>
    <property type="match status" value="2"/>
</dbReference>
<dbReference type="GO" id="GO:0006364">
    <property type="term" value="P:rRNA processing"/>
    <property type="evidence" value="ECO:0007669"/>
    <property type="project" value="UniProtKB-KW"/>
</dbReference>
<keyword evidence="5" id="KW-0677">Repeat</keyword>
<dbReference type="InterPro" id="IPR053826">
    <property type="entry name" value="WDR75"/>
</dbReference>
<feature type="repeat" description="WD" evidence="8">
    <location>
        <begin position="476"/>
        <end position="517"/>
    </location>
</feature>
<dbReference type="PROSITE" id="PS50082">
    <property type="entry name" value="WD_REPEATS_2"/>
    <property type="match status" value="2"/>
</dbReference>
<evidence type="ECO:0000256" key="3">
    <source>
        <dbReference type="ARBA" id="ARBA00022552"/>
    </source>
</evidence>
<feature type="region of interest" description="Disordered" evidence="9">
    <location>
        <begin position="1109"/>
        <end position="1152"/>
    </location>
</feature>
<evidence type="ECO:0000256" key="4">
    <source>
        <dbReference type="ARBA" id="ARBA00022574"/>
    </source>
</evidence>
<evidence type="ECO:0000256" key="1">
    <source>
        <dbReference type="ARBA" id="ARBA00004604"/>
    </source>
</evidence>
<feature type="compositionally biased region" description="Basic and acidic residues" evidence="9">
    <location>
        <begin position="114"/>
        <end position="123"/>
    </location>
</feature>
<keyword evidence="2" id="KW-0690">Ribosome biogenesis</keyword>
<feature type="compositionally biased region" description="Basic and acidic residues" evidence="9">
    <location>
        <begin position="97"/>
        <end position="107"/>
    </location>
</feature>
<proteinExistence type="predicted"/>
<feature type="compositionally biased region" description="Acidic residues" evidence="9">
    <location>
        <begin position="1127"/>
        <end position="1141"/>
    </location>
</feature>
<keyword evidence="6" id="KW-0804">Transcription</keyword>
<feature type="repeat" description="WD" evidence="8">
    <location>
        <begin position="749"/>
        <end position="780"/>
    </location>
</feature>
<dbReference type="SUPFAM" id="SSF50978">
    <property type="entry name" value="WD40 repeat-like"/>
    <property type="match status" value="1"/>
</dbReference>
<evidence type="ECO:0000256" key="5">
    <source>
        <dbReference type="ARBA" id="ARBA00022737"/>
    </source>
</evidence>
<comment type="caution">
    <text evidence="10">The sequence shown here is derived from an EMBL/GenBank/DDBJ whole genome shotgun (WGS) entry which is preliminary data.</text>
</comment>
<evidence type="ECO:0000256" key="9">
    <source>
        <dbReference type="SAM" id="MobiDB-lite"/>
    </source>
</evidence>
<dbReference type="Pfam" id="PF23869">
    <property type="entry name" value="Beta-prop_WDR75_1st"/>
    <property type="match status" value="1"/>
</dbReference>
<keyword evidence="11" id="KW-1185">Reference proteome</keyword>
<protein>
    <recommendedName>
        <fullName evidence="12">WD40 repeat-like protein</fullName>
    </recommendedName>
</protein>
<name>A0AAV9VV80_9PEZI</name>
<dbReference type="EMBL" id="JAVHJL010000010">
    <property type="protein sequence ID" value="KAK6496682.1"/>
    <property type="molecule type" value="Genomic_DNA"/>
</dbReference>
<dbReference type="GO" id="GO:0032040">
    <property type="term" value="C:small-subunit processome"/>
    <property type="evidence" value="ECO:0007669"/>
    <property type="project" value="InterPro"/>
</dbReference>
<dbReference type="GO" id="GO:0003723">
    <property type="term" value="F:RNA binding"/>
    <property type="evidence" value="ECO:0007669"/>
    <property type="project" value="InterPro"/>
</dbReference>
<dbReference type="PANTHER" id="PTHR44215:SF1">
    <property type="entry name" value="WD REPEAT-CONTAINING PROTEIN 75"/>
    <property type="match status" value="1"/>
</dbReference>
<feature type="compositionally biased region" description="Basic and acidic residues" evidence="9">
    <location>
        <begin position="1116"/>
        <end position="1126"/>
    </location>
</feature>
<evidence type="ECO:0008006" key="12">
    <source>
        <dbReference type="Google" id="ProtNLM"/>
    </source>
</evidence>